<evidence type="ECO:0000313" key="4">
    <source>
        <dbReference type="Proteomes" id="UP001519288"/>
    </source>
</evidence>
<evidence type="ECO:0000313" key="3">
    <source>
        <dbReference type="EMBL" id="MBP2001275.1"/>
    </source>
</evidence>
<dbReference type="InterPro" id="IPR050553">
    <property type="entry name" value="Thioredoxin_ResA/DsbE_sf"/>
</dbReference>
<keyword evidence="4" id="KW-1185">Reference proteome</keyword>
<dbReference type="PANTHER" id="PTHR42852">
    <property type="entry name" value="THIOL:DISULFIDE INTERCHANGE PROTEIN DSBE"/>
    <property type="match status" value="1"/>
</dbReference>
<keyword evidence="3" id="KW-0413">Isomerase</keyword>
<dbReference type="PROSITE" id="PS00194">
    <property type="entry name" value="THIOREDOXIN_1"/>
    <property type="match status" value="1"/>
</dbReference>
<protein>
    <submittedName>
        <fullName evidence="3">Thiol-disulfide isomerase/thioredoxin</fullName>
    </submittedName>
</protein>
<dbReference type="Gene3D" id="3.40.30.10">
    <property type="entry name" value="Glutaredoxin"/>
    <property type="match status" value="1"/>
</dbReference>
<feature type="domain" description="Thioredoxin" evidence="2">
    <location>
        <begin position="51"/>
        <end position="190"/>
    </location>
</feature>
<dbReference type="PROSITE" id="PS51352">
    <property type="entry name" value="THIOREDOXIN_2"/>
    <property type="match status" value="1"/>
</dbReference>
<keyword evidence="1" id="KW-1015">Disulfide bond</keyword>
<evidence type="ECO:0000256" key="1">
    <source>
        <dbReference type="ARBA" id="ARBA00023157"/>
    </source>
</evidence>
<reference evidence="3 4" key="1">
    <citation type="submission" date="2021-03" db="EMBL/GenBank/DDBJ databases">
        <title>Genomic Encyclopedia of Type Strains, Phase IV (KMG-IV): sequencing the most valuable type-strain genomes for metagenomic binning, comparative biology and taxonomic classification.</title>
        <authorList>
            <person name="Goeker M."/>
        </authorList>
    </citation>
    <scope>NUCLEOTIDE SEQUENCE [LARGE SCALE GENOMIC DNA]</scope>
    <source>
        <strain evidence="3 4">DSM 26806</strain>
    </source>
</reference>
<dbReference type="RefSeq" id="WP_209862290.1">
    <property type="nucleotide sequence ID" value="NZ_JAGGLD010000003.1"/>
</dbReference>
<name>A0ABS4JHT1_9BACL</name>
<dbReference type="PANTHER" id="PTHR42852:SF1">
    <property type="entry name" value="THIOREDOXIN-LIKE PROTEIN YNEN"/>
    <property type="match status" value="1"/>
</dbReference>
<dbReference type="Pfam" id="PF00578">
    <property type="entry name" value="AhpC-TSA"/>
    <property type="match status" value="1"/>
</dbReference>
<organism evidence="3 4">
    <name type="scientific">Paenibacillus shirakamiensis</name>
    <dbReference type="NCBI Taxonomy" id="1265935"/>
    <lineage>
        <taxon>Bacteria</taxon>
        <taxon>Bacillati</taxon>
        <taxon>Bacillota</taxon>
        <taxon>Bacilli</taxon>
        <taxon>Bacillales</taxon>
        <taxon>Paenibacillaceae</taxon>
        <taxon>Paenibacillus</taxon>
    </lineage>
</organism>
<comment type="caution">
    <text evidence="3">The sequence shown here is derived from an EMBL/GenBank/DDBJ whole genome shotgun (WGS) entry which is preliminary data.</text>
</comment>
<proteinExistence type="predicted"/>
<dbReference type="Proteomes" id="UP001519288">
    <property type="component" value="Unassembled WGS sequence"/>
</dbReference>
<evidence type="ECO:0000259" key="2">
    <source>
        <dbReference type="PROSITE" id="PS51352"/>
    </source>
</evidence>
<dbReference type="EMBL" id="JAGGLD010000003">
    <property type="protein sequence ID" value="MBP2001275.1"/>
    <property type="molecule type" value="Genomic_DNA"/>
</dbReference>
<gene>
    <name evidence="3" type="ORF">J2Z69_002318</name>
</gene>
<dbReference type="InterPro" id="IPR013766">
    <property type="entry name" value="Thioredoxin_domain"/>
</dbReference>
<dbReference type="InterPro" id="IPR000866">
    <property type="entry name" value="AhpC/TSA"/>
</dbReference>
<dbReference type="InterPro" id="IPR017937">
    <property type="entry name" value="Thioredoxin_CS"/>
</dbReference>
<dbReference type="GO" id="GO:0016853">
    <property type="term" value="F:isomerase activity"/>
    <property type="evidence" value="ECO:0007669"/>
    <property type="project" value="UniProtKB-KW"/>
</dbReference>
<dbReference type="InterPro" id="IPR036249">
    <property type="entry name" value="Thioredoxin-like_sf"/>
</dbReference>
<dbReference type="CDD" id="cd02966">
    <property type="entry name" value="TlpA_like_family"/>
    <property type="match status" value="1"/>
</dbReference>
<dbReference type="SUPFAM" id="SSF52833">
    <property type="entry name" value="Thioredoxin-like"/>
    <property type="match status" value="1"/>
</dbReference>
<accession>A0ABS4JHT1</accession>
<sequence>MKRMGLILSVVALLLAIALYQNSDKGIMSWWDQWMSKPSSLGATASANSGLKIGSDAPSFSLQALNGQTYSIGGSRDKPMLLNFWASWCGPCQEEAPDLVRLSDKYKQNLDVYSVNVTMYDKLKDAKEFVDKYKYTFPVLLDEKAEAYQQYNGVAFPTNILIDRHGKIQDVIIGTLTAKDLEFKLMKLVDSK</sequence>